<name>A0AAV6UCG4_9ARAC</name>
<dbReference type="EMBL" id="JAFNEN010000508">
    <property type="protein sequence ID" value="KAG8181538.1"/>
    <property type="molecule type" value="Genomic_DNA"/>
</dbReference>
<evidence type="ECO:0000313" key="1">
    <source>
        <dbReference type="EMBL" id="KAG8181538.1"/>
    </source>
</evidence>
<proteinExistence type="predicted"/>
<dbReference type="AlphaFoldDB" id="A0AAV6UCG4"/>
<organism evidence="1 2">
    <name type="scientific">Oedothorax gibbosus</name>
    <dbReference type="NCBI Taxonomy" id="931172"/>
    <lineage>
        <taxon>Eukaryota</taxon>
        <taxon>Metazoa</taxon>
        <taxon>Ecdysozoa</taxon>
        <taxon>Arthropoda</taxon>
        <taxon>Chelicerata</taxon>
        <taxon>Arachnida</taxon>
        <taxon>Araneae</taxon>
        <taxon>Araneomorphae</taxon>
        <taxon>Entelegynae</taxon>
        <taxon>Araneoidea</taxon>
        <taxon>Linyphiidae</taxon>
        <taxon>Erigoninae</taxon>
        <taxon>Oedothorax</taxon>
    </lineage>
</organism>
<sequence length="82" mass="9306">MLSPPSKWPGNLCEKVAVICQTARTNNETWLGVSSHFSRTFFYLPDYWRNHTSIRPLAQGGGATLWTILIIDSVAYQSIIDY</sequence>
<reference evidence="1 2" key="1">
    <citation type="journal article" date="2022" name="Nat. Ecol. Evol.">
        <title>A masculinizing supergene underlies an exaggerated male reproductive morph in a spider.</title>
        <authorList>
            <person name="Hendrickx F."/>
            <person name="De Corte Z."/>
            <person name="Sonet G."/>
            <person name="Van Belleghem S.M."/>
            <person name="Kostlbacher S."/>
            <person name="Vangestel C."/>
        </authorList>
    </citation>
    <scope>NUCLEOTIDE SEQUENCE [LARGE SCALE GENOMIC DNA]</scope>
    <source>
        <strain evidence="1">W744_W776</strain>
    </source>
</reference>
<dbReference type="Proteomes" id="UP000827092">
    <property type="component" value="Unassembled WGS sequence"/>
</dbReference>
<evidence type="ECO:0000313" key="2">
    <source>
        <dbReference type="Proteomes" id="UP000827092"/>
    </source>
</evidence>
<gene>
    <name evidence="1" type="ORF">JTE90_025184</name>
</gene>
<accession>A0AAV6UCG4</accession>
<protein>
    <submittedName>
        <fullName evidence="1">Uncharacterized protein</fullName>
    </submittedName>
</protein>
<keyword evidence="2" id="KW-1185">Reference proteome</keyword>
<comment type="caution">
    <text evidence="1">The sequence shown here is derived from an EMBL/GenBank/DDBJ whole genome shotgun (WGS) entry which is preliminary data.</text>
</comment>